<dbReference type="Gene3D" id="1.10.10.10">
    <property type="entry name" value="Winged helix-like DNA-binding domain superfamily/Winged helix DNA-binding domain"/>
    <property type="match status" value="1"/>
</dbReference>
<feature type="compositionally biased region" description="Pro residues" evidence="5">
    <location>
        <begin position="133"/>
        <end position="148"/>
    </location>
</feature>
<feature type="region of interest" description="Disordered" evidence="5">
    <location>
        <begin position="116"/>
        <end position="156"/>
    </location>
</feature>
<evidence type="ECO:0000256" key="1">
    <source>
        <dbReference type="ARBA" id="ARBA00004123"/>
    </source>
</evidence>
<evidence type="ECO:0000259" key="6">
    <source>
        <dbReference type="SMART" id="SM00415"/>
    </source>
</evidence>
<feature type="compositionally biased region" description="Basic residues" evidence="5">
    <location>
        <begin position="293"/>
        <end position="335"/>
    </location>
</feature>
<feature type="domain" description="HSF-type DNA-binding" evidence="6">
    <location>
        <begin position="175"/>
        <end position="259"/>
    </location>
</feature>
<dbReference type="SUPFAM" id="SSF46785">
    <property type="entry name" value="Winged helix' DNA-binding domain"/>
    <property type="match status" value="1"/>
</dbReference>
<sequence>MDLRGDVYPTDRDRAGRAYLVSYNASGEAKVLEPTYGNAADEVARLSIETKKHHNNRLSAMNDALRADYEDEKRWGSECFAENEALTHALGRLQVALGMHEIPAGASAQIAAKMRETPPPAAAPPSQLARARAPPPAAAPRTPPPAVAPPSQLGARRRRRFVDVEASSTAEPDGTVAKFVQKVWTMVENRMEELINWSDDGERASHNTFTSFVRSLNLYGFQKLSHPERRFAHGVTSRVEFCHRTSSGRRSELHKIARNKPAQGTNPRGWRPRAAAAAAAASQPSTPPLARFARARRRPPARRRRRRAAAPRTPPPRRRAAVAARRRRAAAAARRRAAELEGGAGRAPARRRGARTPDTGPLALENAALREMLRERLARQQRGIAAPAPAPPPAPYGVHPYGSHYAAPYGGFALDPYGNPMLPYGFTPPPQFMAPPRGAPMHGYPAPYGGPPAPPSEPTGEVAPELGWSELPLGRWKRTQLKKLWADGAGIEDWGRFRADNFVLFHAFSPEDLKRKYEEMEGLSG</sequence>
<dbReference type="InterPro" id="IPR000232">
    <property type="entry name" value="HSF_DNA-bd"/>
</dbReference>
<evidence type="ECO:0000256" key="3">
    <source>
        <dbReference type="ARBA" id="ARBA00023242"/>
    </source>
</evidence>
<evidence type="ECO:0000313" key="8">
    <source>
        <dbReference type="Proteomes" id="UP001363151"/>
    </source>
</evidence>
<evidence type="ECO:0000256" key="4">
    <source>
        <dbReference type="RuleBase" id="RU004020"/>
    </source>
</evidence>
<name>A0ABR1GBG4_AURAN</name>
<comment type="caution">
    <text evidence="7">The sequence shown here is derived from an EMBL/GenBank/DDBJ whole genome shotgun (WGS) entry which is preliminary data.</text>
</comment>
<dbReference type="EMBL" id="JBBJCI010000037">
    <property type="protein sequence ID" value="KAK7250357.1"/>
    <property type="molecule type" value="Genomic_DNA"/>
</dbReference>
<feature type="region of interest" description="Disordered" evidence="5">
    <location>
        <begin position="245"/>
        <end position="361"/>
    </location>
</feature>
<dbReference type="InterPro" id="IPR036388">
    <property type="entry name" value="WH-like_DNA-bd_sf"/>
</dbReference>
<evidence type="ECO:0000256" key="2">
    <source>
        <dbReference type="ARBA" id="ARBA00023125"/>
    </source>
</evidence>
<dbReference type="SMART" id="SM00415">
    <property type="entry name" value="HSF"/>
    <property type="match status" value="1"/>
</dbReference>
<comment type="subcellular location">
    <subcellularLocation>
        <location evidence="1">Nucleus</location>
    </subcellularLocation>
</comment>
<keyword evidence="8" id="KW-1185">Reference proteome</keyword>
<proteinExistence type="inferred from homology"/>
<gene>
    <name evidence="7" type="ORF">SO694_00007460</name>
</gene>
<keyword evidence="2" id="KW-0238">DNA-binding</keyword>
<dbReference type="Pfam" id="PF00447">
    <property type="entry name" value="HSF_DNA-bind"/>
    <property type="match status" value="1"/>
</dbReference>
<reference evidence="7 8" key="1">
    <citation type="submission" date="2024-03" db="EMBL/GenBank/DDBJ databases">
        <title>Aureococcus anophagefferens CCMP1851 and Kratosvirus quantuckense: Draft genome of a second virus-susceptible host strain in the model system.</title>
        <authorList>
            <person name="Chase E."/>
            <person name="Truchon A.R."/>
            <person name="Schepens W."/>
            <person name="Wilhelm S.W."/>
        </authorList>
    </citation>
    <scope>NUCLEOTIDE SEQUENCE [LARGE SCALE GENOMIC DNA]</scope>
    <source>
        <strain evidence="7 8">CCMP1851</strain>
    </source>
</reference>
<organism evidence="7 8">
    <name type="scientific">Aureococcus anophagefferens</name>
    <name type="common">Harmful bloom alga</name>
    <dbReference type="NCBI Taxonomy" id="44056"/>
    <lineage>
        <taxon>Eukaryota</taxon>
        <taxon>Sar</taxon>
        <taxon>Stramenopiles</taxon>
        <taxon>Ochrophyta</taxon>
        <taxon>Pelagophyceae</taxon>
        <taxon>Pelagomonadales</taxon>
        <taxon>Pelagomonadaceae</taxon>
        <taxon>Aureococcus</taxon>
    </lineage>
</organism>
<comment type="similarity">
    <text evidence="4">Belongs to the HSF family.</text>
</comment>
<protein>
    <recommendedName>
        <fullName evidence="6">HSF-type DNA-binding domain-containing protein</fullName>
    </recommendedName>
</protein>
<accession>A0ABR1GBG4</accession>
<dbReference type="Proteomes" id="UP001363151">
    <property type="component" value="Unassembled WGS sequence"/>
</dbReference>
<dbReference type="InterPro" id="IPR036390">
    <property type="entry name" value="WH_DNA-bd_sf"/>
</dbReference>
<evidence type="ECO:0000256" key="5">
    <source>
        <dbReference type="SAM" id="MobiDB-lite"/>
    </source>
</evidence>
<evidence type="ECO:0000313" key="7">
    <source>
        <dbReference type="EMBL" id="KAK7250357.1"/>
    </source>
</evidence>
<keyword evidence="3" id="KW-0539">Nucleus</keyword>